<feature type="compositionally biased region" description="Basic and acidic residues" evidence="1">
    <location>
        <begin position="84"/>
        <end position="97"/>
    </location>
</feature>
<evidence type="ECO:0000256" key="1">
    <source>
        <dbReference type="SAM" id="MobiDB-lite"/>
    </source>
</evidence>
<protein>
    <submittedName>
        <fullName evidence="2">Uncharacterized protein</fullName>
    </submittedName>
</protein>
<name>A0A5J5AHR3_9ASTE</name>
<dbReference type="Proteomes" id="UP000325577">
    <property type="component" value="Linkage Group LG2"/>
</dbReference>
<dbReference type="PANTHER" id="PTHR33977:SF1">
    <property type="entry name" value="ZINC ION BINDING PROTEIN"/>
    <property type="match status" value="1"/>
</dbReference>
<accession>A0A5J5AHR3</accession>
<dbReference type="OrthoDB" id="1655536at2759"/>
<proteinExistence type="predicted"/>
<feature type="region of interest" description="Disordered" evidence="1">
    <location>
        <begin position="31"/>
        <end position="54"/>
    </location>
</feature>
<evidence type="ECO:0000313" key="3">
    <source>
        <dbReference type="Proteomes" id="UP000325577"/>
    </source>
</evidence>
<sequence length="103" mass="11645">MTRSSRRRFGDIAGQERYWCSFGPDDHRKGGIVRPNRSTYVPKKKSVGRPNTKRGGTCHFIVKRLIVEPSVALIIYNQDKHIDKKGLPCHGPQDKKAAGMRAN</sequence>
<feature type="region of interest" description="Disordered" evidence="1">
    <location>
        <begin position="84"/>
        <end position="103"/>
    </location>
</feature>
<dbReference type="AlphaFoldDB" id="A0A5J5AHR3"/>
<dbReference type="PANTHER" id="PTHR33977">
    <property type="entry name" value="ZINC ION BINDING PROTEIN"/>
    <property type="match status" value="1"/>
</dbReference>
<dbReference type="EMBL" id="CM018043">
    <property type="protein sequence ID" value="KAA8530573.1"/>
    <property type="molecule type" value="Genomic_DNA"/>
</dbReference>
<organism evidence="2 3">
    <name type="scientific">Nyssa sinensis</name>
    <dbReference type="NCBI Taxonomy" id="561372"/>
    <lineage>
        <taxon>Eukaryota</taxon>
        <taxon>Viridiplantae</taxon>
        <taxon>Streptophyta</taxon>
        <taxon>Embryophyta</taxon>
        <taxon>Tracheophyta</taxon>
        <taxon>Spermatophyta</taxon>
        <taxon>Magnoliopsida</taxon>
        <taxon>eudicotyledons</taxon>
        <taxon>Gunneridae</taxon>
        <taxon>Pentapetalae</taxon>
        <taxon>asterids</taxon>
        <taxon>Cornales</taxon>
        <taxon>Nyssaceae</taxon>
        <taxon>Nyssa</taxon>
    </lineage>
</organism>
<evidence type="ECO:0000313" key="2">
    <source>
        <dbReference type="EMBL" id="KAA8530573.1"/>
    </source>
</evidence>
<keyword evidence="3" id="KW-1185">Reference proteome</keyword>
<gene>
    <name evidence="2" type="ORF">F0562_005282</name>
</gene>
<reference evidence="2 3" key="1">
    <citation type="submission" date="2019-09" db="EMBL/GenBank/DDBJ databases">
        <title>A chromosome-level genome assembly of the Chinese tupelo Nyssa sinensis.</title>
        <authorList>
            <person name="Yang X."/>
            <person name="Kang M."/>
            <person name="Yang Y."/>
            <person name="Xiong H."/>
            <person name="Wang M."/>
            <person name="Zhang Z."/>
            <person name="Wang Z."/>
            <person name="Wu H."/>
            <person name="Ma T."/>
            <person name="Liu J."/>
            <person name="Xi Z."/>
        </authorList>
    </citation>
    <scope>NUCLEOTIDE SEQUENCE [LARGE SCALE GENOMIC DNA]</scope>
    <source>
        <strain evidence="2">J267</strain>
        <tissue evidence="2">Leaf</tissue>
    </source>
</reference>